<dbReference type="GO" id="GO:0000139">
    <property type="term" value="C:Golgi membrane"/>
    <property type="evidence" value="ECO:0007669"/>
    <property type="project" value="UniProtKB-SubCell"/>
</dbReference>
<evidence type="ECO:0000256" key="6">
    <source>
        <dbReference type="ARBA" id="ARBA00022892"/>
    </source>
</evidence>
<name>A0A059F1Z9_9MICR</name>
<comment type="subcellular location">
    <subcellularLocation>
        <location evidence="2">Cytoplasmic vesicle</location>
        <location evidence="2">COPI-coated vesicle membrane</location>
        <topology evidence="2">Peripheral membrane protein</topology>
        <orientation evidence="2">Cytoplasmic side</orientation>
    </subcellularLocation>
    <subcellularLocation>
        <location evidence="1">Golgi apparatus membrane</location>
        <topology evidence="1">Peripheral membrane protein</topology>
        <orientation evidence="1">Cytoplasmic side</orientation>
    </subcellularLocation>
</comment>
<evidence type="ECO:0000256" key="5">
    <source>
        <dbReference type="ARBA" id="ARBA00022737"/>
    </source>
</evidence>
<evidence type="ECO:0000256" key="3">
    <source>
        <dbReference type="ARBA" id="ARBA00022448"/>
    </source>
</evidence>
<evidence type="ECO:0000256" key="1">
    <source>
        <dbReference type="ARBA" id="ARBA00004255"/>
    </source>
</evidence>
<dbReference type="Pfam" id="PF14806">
    <property type="entry name" value="Coatomer_b_Cpla"/>
    <property type="match status" value="1"/>
</dbReference>
<dbReference type="VEuPathDB" id="MicrosporidiaDB:H312_01596"/>
<reference evidence="13 14" key="2">
    <citation type="submission" date="2014-03" db="EMBL/GenBank/DDBJ databases">
        <title>The Genome Sequence of Anncaliia algerae insect isolate PRA339.</title>
        <authorList>
            <consortium name="The Broad Institute Genome Sequencing Platform"/>
            <consortium name="The Broad Institute Genome Sequencing Center for Infectious Disease"/>
            <person name="Cuomo C."/>
            <person name="Becnel J."/>
            <person name="Sanscrainte N."/>
            <person name="Walker B."/>
            <person name="Young S.K."/>
            <person name="Zeng Q."/>
            <person name="Gargeya S."/>
            <person name="Fitzgerald M."/>
            <person name="Haas B."/>
            <person name="Abouelleil A."/>
            <person name="Alvarado L."/>
            <person name="Arachchi H.M."/>
            <person name="Berlin A.M."/>
            <person name="Chapman S.B."/>
            <person name="Dewar J."/>
            <person name="Goldberg J."/>
            <person name="Griggs A."/>
            <person name="Gujja S."/>
            <person name="Hansen M."/>
            <person name="Howarth C."/>
            <person name="Imamovic A."/>
            <person name="Larimer J."/>
            <person name="McCowan C."/>
            <person name="Murphy C."/>
            <person name="Neiman D."/>
            <person name="Pearson M."/>
            <person name="Priest M."/>
            <person name="Roberts A."/>
            <person name="Saif S."/>
            <person name="Shea T."/>
            <person name="Sisk P."/>
            <person name="Sykes S."/>
            <person name="Wortman J."/>
            <person name="Nusbaum C."/>
            <person name="Birren B."/>
        </authorList>
    </citation>
    <scope>NUCLEOTIDE SEQUENCE [LARGE SCALE GENOMIC DNA]</scope>
    <source>
        <strain evidence="13 14">PRA339</strain>
    </source>
</reference>
<dbReference type="GO" id="GO:0030126">
    <property type="term" value="C:COPI vesicle coat"/>
    <property type="evidence" value="ECO:0007669"/>
    <property type="project" value="InterPro"/>
</dbReference>
<evidence type="ECO:0000259" key="11">
    <source>
        <dbReference type="Pfam" id="PF07718"/>
    </source>
</evidence>
<evidence type="ECO:0000256" key="10">
    <source>
        <dbReference type="ARBA" id="ARBA00023329"/>
    </source>
</evidence>
<keyword evidence="7" id="KW-0653">Protein transport</keyword>
<accession>A0A059F1Z9</accession>
<keyword evidence="5" id="KW-0677">Repeat</keyword>
<keyword evidence="10" id="KW-0968">Cytoplasmic vesicle</keyword>
<evidence type="ECO:0000256" key="9">
    <source>
        <dbReference type="ARBA" id="ARBA00023136"/>
    </source>
</evidence>
<evidence type="ECO:0008006" key="15">
    <source>
        <dbReference type="Google" id="ProtNLM"/>
    </source>
</evidence>
<evidence type="ECO:0000313" key="14">
    <source>
        <dbReference type="Proteomes" id="UP000030655"/>
    </source>
</evidence>
<dbReference type="InterPro" id="IPR011989">
    <property type="entry name" value="ARM-like"/>
</dbReference>
<reference evidence="14" key="1">
    <citation type="submission" date="2013-02" db="EMBL/GenBank/DDBJ databases">
        <authorList>
            <consortium name="The Broad Institute Genome Sequencing Platform"/>
            <person name="Cuomo C."/>
            <person name="Becnel J."/>
            <person name="Sanscrainte N."/>
            <person name="Walker B."/>
            <person name="Young S.K."/>
            <person name="Zeng Q."/>
            <person name="Gargeya S."/>
            <person name="Fitzgerald M."/>
            <person name="Haas B."/>
            <person name="Abouelleil A."/>
            <person name="Alvarado L."/>
            <person name="Arachchi H.M."/>
            <person name="Berlin A.M."/>
            <person name="Chapman S.B."/>
            <person name="Dewar J."/>
            <person name="Goldberg J."/>
            <person name="Griggs A."/>
            <person name="Gujja S."/>
            <person name="Hansen M."/>
            <person name="Howarth C."/>
            <person name="Imamovic A."/>
            <person name="Larimer J."/>
            <person name="McCowan C."/>
            <person name="Murphy C."/>
            <person name="Neiman D."/>
            <person name="Pearson M."/>
            <person name="Priest M."/>
            <person name="Roberts A."/>
            <person name="Saif S."/>
            <person name="Shea T."/>
            <person name="Sisk P."/>
            <person name="Sykes S."/>
            <person name="Wortman J."/>
            <person name="Nusbaum C."/>
            <person name="Birren B."/>
        </authorList>
    </citation>
    <scope>NUCLEOTIDE SEQUENCE [LARGE SCALE GENOMIC DNA]</scope>
    <source>
        <strain evidence="14">PRA339</strain>
    </source>
</reference>
<dbReference type="GO" id="GO:0005198">
    <property type="term" value="F:structural molecule activity"/>
    <property type="evidence" value="ECO:0007669"/>
    <property type="project" value="InterPro"/>
</dbReference>
<evidence type="ECO:0000313" key="13">
    <source>
        <dbReference type="EMBL" id="KCZ80991.1"/>
    </source>
</evidence>
<proteinExistence type="predicted"/>
<dbReference type="PANTHER" id="PTHR10635">
    <property type="entry name" value="COATOMER SUBUNIT BETA"/>
    <property type="match status" value="1"/>
</dbReference>
<dbReference type="AlphaFoldDB" id="A0A059F1Z9"/>
<evidence type="ECO:0000259" key="12">
    <source>
        <dbReference type="Pfam" id="PF14806"/>
    </source>
</evidence>
<keyword evidence="6" id="KW-0931">ER-Golgi transport</keyword>
<dbReference type="EMBL" id="KK365154">
    <property type="protein sequence ID" value="KCZ80991.1"/>
    <property type="molecule type" value="Genomic_DNA"/>
</dbReference>
<dbReference type="GO" id="GO:0006886">
    <property type="term" value="P:intracellular protein transport"/>
    <property type="evidence" value="ECO:0007669"/>
    <property type="project" value="InterPro"/>
</dbReference>
<keyword evidence="4" id="KW-0963">Cytoplasm</keyword>
<dbReference type="InterPro" id="IPR016460">
    <property type="entry name" value="COPB1"/>
</dbReference>
<sequence length="747" mass="88309">MATFYYSGIQNNYIRNLTINLPSDYKKIHEIMRSHSDTFSLDLLLYIEKFPYYLDDIFFTDALVFPNYLRRMALHPNEYFRGKTLKVISYITSSDILSTLNKPILDNLYHSSEYVRRNAYLALNQIIKNQLVEFDINNLLESETNPINRFLLYKIKKETNKLENISELGIILSLEENYNLCLAEDNLENDNPLIKLHSLLHFIRHSNLERNDLIKFINKLIELLKENPKLKFMKLTCLKEIFDYNIESIEVLSLYESNNTELNMLIFDYVRKNNKIIEVINLYNYILNIYESNLKDSKREIIFEEQNLSNQMSNDRTKVMLLDMLNELVQDTHYYNDNCDVILCKYLQDDNPQIQFKSLQVIEEINKRKIKKDFYNLIKNNLHFIKFGKIIRKTIEVIKELTTPEESFEIINYFKTDKLWYIALIYNFIKENKETFSQESKLKGKVIDLLMSIKVNEDIRVKAMINLLLRTLIALKDNPDYIKEVDIKEEEDMSNYSLFSGETKLPEIIKNKSQEIMEIHSPQLKKKDKVIQLSSINDPMYLECILKMANDNILLELILINNTSFDLKDIKIDFITSENLLCVKEINPFLLKKNSVKEVLTKYKITNWNELFLIGEIHFFYTTDERNIYKMNLEPIKVSILENISPNKVDLEEFRKKWGGLEWENISTIRKKQPNALYDLISMDSKLDELKCENSFDVSIFSVTVGDKILLGNLVKNSSTIIRIRGEDEEIVKNFGQTVGQFLREGY</sequence>
<dbReference type="GO" id="GO:0006891">
    <property type="term" value="P:intra-Golgi vesicle-mediated transport"/>
    <property type="evidence" value="ECO:0007669"/>
    <property type="project" value="TreeGrafter"/>
</dbReference>
<dbReference type="Proteomes" id="UP000030655">
    <property type="component" value="Unassembled WGS sequence"/>
</dbReference>
<dbReference type="InterPro" id="IPR029446">
    <property type="entry name" value="COPB1_appendage_platform_dom"/>
</dbReference>
<feature type="domain" description="Coatomer beta subunit C-terminal" evidence="11">
    <location>
        <begin position="493"/>
        <end position="619"/>
    </location>
</feature>
<dbReference type="Gene3D" id="1.25.10.10">
    <property type="entry name" value="Leucine-rich Repeat Variant"/>
    <property type="match status" value="1"/>
</dbReference>
<dbReference type="HOGENOM" id="CLU_012709_1_0_1"/>
<evidence type="ECO:0000256" key="7">
    <source>
        <dbReference type="ARBA" id="ARBA00022927"/>
    </source>
</evidence>
<evidence type="ECO:0000256" key="2">
    <source>
        <dbReference type="ARBA" id="ARBA00004347"/>
    </source>
</evidence>
<dbReference type="OrthoDB" id="10261439at2759"/>
<gene>
    <name evidence="13" type="ORF">H312_01596</name>
</gene>
<dbReference type="GO" id="GO:0006888">
    <property type="term" value="P:endoplasmic reticulum to Golgi vesicle-mediated transport"/>
    <property type="evidence" value="ECO:0007669"/>
    <property type="project" value="TreeGrafter"/>
</dbReference>
<evidence type="ECO:0000256" key="4">
    <source>
        <dbReference type="ARBA" id="ARBA00022490"/>
    </source>
</evidence>
<organism evidence="13 14">
    <name type="scientific">Anncaliia algerae PRA339</name>
    <dbReference type="NCBI Taxonomy" id="1288291"/>
    <lineage>
        <taxon>Eukaryota</taxon>
        <taxon>Fungi</taxon>
        <taxon>Fungi incertae sedis</taxon>
        <taxon>Microsporidia</taxon>
        <taxon>Tubulinosematoidea</taxon>
        <taxon>Tubulinosematidae</taxon>
        <taxon>Anncaliia</taxon>
    </lineage>
</organism>
<dbReference type="InterPro" id="IPR016024">
    <property type="entry name" value="ARM-type_fold"/>
</dbReference>
<dbReference type="InterPro" id="IPR011710">
    <property type="entry name" value="Coatomer_bsu_C"/>
</dbReference>
<dbReference type="Pfam" id="PF07718">
    <property type="entry name" value="Coatamer_beta_C"/>
    <property type="match status" value="1"/>
</dbReference>
<feature type="domain" description="Coatomer beta subunit appendage platform" evidence="12">
    <location>
        <begin position="631"/>
        <end position="737"/>
    </location>
</feature>
<evidence type="ECO:0000256" key="8">
    <source>
        <dbReference type="ARBA" id="ARBA00023034"/>
    </source>
</evidence>
<keyword evidence="9" id="KW-0472">Membrane</keyword>
<dbReference type="SUPFAM" id="SSF48371">
    <property type="entry name" value="ARM repeat"/>
    <property type="match status" value="1"/>
</dbReference>
<dbReference type="PANTHER" id="PTHR10635:SF0">
    <property type="entry name" value="COATOMER SUBUNIT BETA"/>
    <property type="match status" value="1"/>
</dbReference>
<keyword evidence="3" id="KW-0813">Transport</keyword>
<keyword evidence="14" id="KW-1185">Reference proteome</keyword>
<dbReference type="STRING" id="1288291.A0A059F1Z9"/>
<protein>
    <recommendedName>
        <fullName evidence="15">Coatomer subunit beta</fullName>
    </recommendedName>
</protein>
<keyword evidence="8" id="KW-0333">Golgi apparatus</keyword>